<sequence>MSASVSPAQDDSTRSTEIEELGDIKEEVASRSVNQLFTDSQRNYLEGRRAEYVQDISSRQRQEIKVSSALYLLEEMQEKGKVFSKLERKNVVKNVQKWFSIRGQRRKKGIRWGGQFSGRQPFYYEHKDEVLQRQFEMYQTHKADASTNNDDNHDDDDDDEDKEEELLEMAAELDPVQIPQTGAKPFDFFQLALSDIFNKLSDSEKKAYEAKALKWRLEGPSETEKRE</sequence>
<feature type="compositionally biased region" description="Basic and acidic residues" evidence="1">
    <location>
        <begin position="11"/>
        <end position="21"/>
    </location>
</feature>
<dbReference type="AlphaFoldDB" id="A0A5C3KD16"/>
<feature type="region of interest" description="Disordered" evidence="1">
    <location>
        <begin position="142"/>
        <end position="169"/>
    </location>
</feature>
<feature type="compositionally biased region" description="Polar residues" evidence="1">
    <location>
        <begin position="1"/>
        <end position="10"/>
    </location>
</feature>
<dbReference type="STRING" id="230819.A0A5C3KD16"/>
<evidence type="ECO:0000313" key="3">
    <source>
        <dbReference type="Proteomes" id="UP000307440"/>
    </source>
</evidence>
<proteinExistence type="predicted"/>
<feature type="region of interest" description="Disordered" evidence="1">
    <location>
        <begin position="1"/>
        <end position="21"/>
    </location>
</feature>
<dbReference type="OrthoDB" id="2947796at2759"/>
<evidence type="ECO:0000313" key="2">
    <source>
        <dbReference type="EMBL" id="TFK17925.1"/>
    </source>
</evidence>
<organism evidence="2 3">
    <name type="scientific">Coprinopsis marcescibilis</name>
    <name type="common">Agaric fungus</name>
    <name type="synonym">Psathyrella marcescibilis</name>
    <dbReference type="NCBI Taxonomy" id="230819"/>
    <lineage>
        <taxon>Eukaryota</taxon>
        <taxon>Fungi</taxon>
        <taxon>Dikarya</taxon>
        <taxon>Basidiomycota</taxon>
        <taxon>Agaricomycotina</taxon>
        <taxon>Agaricomycetes</taxon>
        <taxon>Agaricomycetidae</taxon>
        <taxon>Agaricales</taxon>
        <taxon>Agaricineae</taxon>
        <taxon>Psathyrellaceae</taxon>
        <taxon>Coprinopsis</taxon>
    </lineage>
</organism>
<gene>
    <name evidence="2" type="ORF">FA15DRAFT_710349</name>
</gene>
<protein>
    <submittedName>
        <fullName evidence="2">Uncharacterized protein</fullName>
    </submittedName>
</protein>
<keyword evidence="3" id="KW-1185">Reference proteome</keyword>
<dbReference type="Proteomes" id="UP000307440">
    <property type="component" value="Unassembled WGS sequence"/>
</dbReference>
<dbReference type="EMBL" id="ML210449">
    <property type="protein sequence ID" value="TFK17925.1"/>
    <property type="molecule type" value="Genomic_DNA"/>
</dbReference>
<accession>A0A5C3KD16</accession>
<name>A0A5C3KD16_COPMA</name>
<reference evidence="2 3" key="1">
    <citation type="journal article" date="2019" name="Nat. Ecol. Evol.">
        <title>Megaphylogeny resolves global patterns of mushroom evolution.</title>
        <authorList>
            <person name="Varga T."/>
            <person name="Krizsan K."/>
            <person name="Foldi C."/>
            <person name="Dima B."/>
            <person name="Sanchez-Garcia M."/>
            <person name="Sanchez-Ramirez S."/>
            <person name="Szollosi G.J."/>
            <person name="Szarkandi J.G."/>
            <person name="Papp V."/>
            <person name="Albert L."/>
            <person name="Andreopoulos W."/>
            <person name="Angelini C."/>
            <person name="Antonin V."/>
            <person name="Barry K.W."/>
            <person name="Bougher N.L."/>
            <person name="Buchanan P."/>
            <person name="Buyck B."/>
            <person name="Bense V."/>
            <person name="Catcheside P."/>
            <person name="Chovatia M."/>
            <person name="Cooper J."/>
            <person name="Damon W."/>
            <person name="Desjardin D."/>
            <person name="Finy P."/>
            <person name="Geml J."/>
            <person name="Haridas S."/>
            <person name="Hughes K."/>
            <person name="Justo A."/>
            <person name="Karasinski D."/>
            <person name="Kautmanova I."/>
            <person name="Kiss B."/>
            <person name="Kocsube S."/>
            <person name="Kotiranta H."/>
            <person name="LaButti K.M."/>
            <person name="Lechner B.E."/>
            <person name="Liimatainen K."/>
            <person name="Lipzen A."/>
            <person name="Lukacs Z."/>
            <person name="Mihaltcheva S."/>
            <person name="Morgado L.N."/>
            <person name="Niskanen T."/>
            <person name="Noordeloos M.E."/>
            <person name="Ohm R.A."/>
            <person name="Ortiz-Santana B."/>
            <person name="Ovrebo C."/>
            <person name="Racz N."/>
            <person name="Riley R."/>
            <person name="Savchenko A."/>
            <person name="Shiryaev A."/>
            <person name="Soop K."/>
            <person name="Spirin V."/>
            <person name="Szebenyi C."/>
            <person name="Tomsovsky M."/>
            <person name="Tulloss R.E."/>
            <person name="Uehling J."/>
            <person name="Grigoriev I.V."/>
            <person name="Vagvolgyi C."/>
            <person name="Papp T."/>
            <person name="Martin F.M."/>
            <person name="Miettinen O."/>
            <person name="Hibbett D.S."/>
            <person name="Nagy L.G."/>
        </authorList>
    </citation>
    <scope>NUCLEOTIDE SEQUENCE [LARGE SCALE GENOMIC DNA]</scope>
    <source>
        <strain evidence="2 3">CBS 121175</strain>
    </source>
</reference>
<evidence type="ECO:0000256" key="1">
    <source>
        <dbReference type="SAM" id="MobiDB-lite"/>
    </source>
</evidence>
<feature type="compositionally biased region" description="Acidic residues" evidence="1">
    <location>
        <begin position="152"/>
        <end position="167"/>
    </location>
</feature>